<evidence type="ECO:0000313" key="3">
    <source>
        <dbReference type="EMBL" id="ADV63053.1"/>
    </source>
</evidence>
<keyword evidence="2" id="KW-1133">Transmembrane helix</keyword>
<dbReference type="RefSeq" id="WP_013565341.1">
    <property type="nucleotide sequence ID" value="NC_014962.1"/>
</dbReference>
<feature type="transmembrane region" description="Helical" evidence="2">
    <location>
        <begin position="125"/>
        <end position="144"/>
    </location>
</feature>
<organism evidence="3 4">
    <name type="scientific">Isosphaera pallida (strain ATCC 43644 / DSM 9630 / IS1B)</name>
    <dbReference type="NCBI Taxonomy" id="575540"/>
    <lineage>
        <taxon>Bacteria</taxon>
        <taxon>Pseudomonadati</taxon>
        <taxon>Planctomycetota</taxon>
        <taxon>Planctomycetia</taxon>
        <taxon>Isosphaerales</taxon>
        <taxon>Isosphaeraceae</taxon>
        <taxon>Isosphaera</taxon>
    </lineage>
</organism>
<feature type="transmembrane region" description="Helical" evidence="2">
    <location>
        <begin position="84"/>
        <end position="113"/>
    </location>
</feature>
<dbReference type="Proteomes" id="UP000008631">
    <property type="component" value="Chromosome"/>
</dbReference>
<dbReference type="HOGENOM" id="CLU_1223386_0_0_0"/>
<protein>
    <submittedName>
        <fullName evidence="3">Uncharacterized protein</fullName>
    </submittedName>
</protein>
<gene>
    <name evidence="3" type="ordered locus">Isop_2481</name>
</gene>
<evidence type="ECO:0000256" key="1">
    <source>
        <dbReference type="SAM" id="MobiDB-lite"/>
    </source>
</evidence>
<feature type="region of interest" description="Disordered" evidence="1">
    <location>
        <begin position="175"/>
        <end position="226"/>
    </location>
</feature>
<keyword evidence="4" id="KW-1185">Reference proteome</keyword>
<reference evidence="3 4" key="2">
    <citation type="journal article" date="2011" name="Stand. Genomic Sci.">
        <title>Complete genome sequence of Isosphaera pallida type strain (IS1B).</title>
        <authorList>
            <consortium name="US DOE Joint Genome Institute (JGI-PGF)"/>
            <person name="Goker M."/>
            <person name="Cleland D."/>
            <person name="Saunders E."/>
            <person name="Lapidus A."/>
            <person name="Nolan M."/>
            <person name="Lucas S."/>
            <person name="Hammon N."/>
            <person name="Deshpande S."/>
            <person name="Cheng J.F."/>
            <person name="Tapia R."/>
            <person name="Han C."/>
            <person name="Goodwin L."/>
            <person name="Pitluck S."/>
            <person name="Liolios K."/>
            <person name="Pagani I."/>
            <person name="Ivanova N."/>
            <person name="Mavromatis K."/>
            <person name="Pati A."/>
            <person name="Chen A."/>
            <person name="Palaniappan K."/>
            <person name="Land M."/>
            <person name="Hauser L."/>
            <person name="Chang Y.J."/>
            <person name="Jeffries C.D."/>
            <person name="Detter J.C."/>
            <person name="Beck B."/>
            <person name="Woyke T."/>
            <person name="Bristow J."/>
            <person name="Eisen J.A."/>
            <person name="Markowitz V."/>
            <person name="Hugenholtz P."/>
            <person name="Kyrpides N.C."/>
            <person name="Klenk H.P."/>
        </authorList>
    </citation>
    <scope>NUCLEOTIDE SEQUENCE [LARGE SCALE GENOMIC DNA]</scope>
    <source>
        <strain evidence="4">ATCC 43644 / DSM 9630 / IS1B</strain>
    </source>
</reference>
<name>E8QXK5_ISOPI</name>
<sequence length="226" mass="24554">MSWNRVQPTFGFRLGSASTRSEAGGSTILFWFSSSVVILQHPPNRDPIHPNLRDLISLVSPRKVEDMPSLKSYLASRGNQISGAVFLIGLGICFLTNHLFPGVLYALAVSLIVPRPSDQTDPGWAWNRFTAASVLAAIGLMFDLRLEGTSLVGVVLVCIGVFSLFGALAMRSNDHDTTESQADDPATRSPHSNKRRNESKWNGDAVGVDRLSGQASAKPYVDRDLS</sequence>
<evidence type="ECO:0000313" key="4">
    <source>
        <dbReference type="Proteomes" id="UP000008631"/>
    </source>
</evidence>
<reference key="1">
    <citation type="submission" date="2010-11" db="EMBL/GenBank/DDBJ databases">
        <title>The complete sequence of chromosome of Isophaera pallida ATCC 43644.</title>
        <authorList>
            <consortium name="US DOE Joint Genome Institute (JGI-PGF)"/>
            <person name="Lucas S."/>
            <person name="Copeland A."/>
            <person name="Lapidus A."/>
            <person name="Bruce D."/>
            <person name="Goodwin L."/>
            <person name="Pitluck S."/>
            <person name="Kyrpides N."/>
            <person name="Mavromatis K."/>
            <person name="Pagani I."/>
            <person name="Ivanova N."/>
            <person name="Saunders E."/>
            <person name="Brettin T."/>
            <person name="Detter J.C."/>
            <person name="Han C."/>
            <person name="Tapia R."/>
            <person name="Land M."/>
            <person name="Hauser L."/>
            <person name="Markowitz V."/>
            <person name="Cheng J.-F."/>
            <person name="Hugenholtz P."/>
            <person name="Woyke T."/>
            <person name="Wu D."/>
            <person name="Eisen J.A."/>
        </authorList>
    </citation>
    <scope>NUCLEOTIDE SEQUENCE</scope>
    <source>
        <strain>ATCC 43644</strain>
    </source>
</reference>
<keyword evidence="2" id="KW-0812">Transmembrane</keyword>
<proteinExistence type="predicted"/>
<evidence type="ECO:0000256" key="2">
    <source>
        <dbReference type="SAM" id="Phobius"/>
    </source>
</evidence>
<dbReference type="EMBL" id="CP002353">
    <property type="protein sequence ID" value="ADV63053.1"/>
    <property type="molecule type" value="Genomic_DNA"/>
</dbReference>
<keyword evidence="2" id="KW-0472">Membrane</keyword>
<dbReference type="AlphaFoldDB" id="E8QXK5"/>
<dbReference type="STRING" id="575540.Isop_2481"/>
<accession>E8QXK5</accession>
<feature type="transmembrane region" description="Helical" evidence="2">
    <location>
        <begin position="151"/>
        <end position="170"/>
    </location>
</feature>
<dbReference type="KEGG" id="ipa:Isop_2481"/>
<dbReference type="InParanoid" id="E8QXK5"/>